<protein>
    <submittedName>
        <fullName evidence="3">F-box/LRR-repeat protein 23</fullName>
    </submittedName>
</protein>
<dbReference type="CDD" id="cd22164">
    <property type="entry name" value="F-box_AtSKIP19-like"/>
    <property type="match status" value="1"/>
</dbReference>
<feature type="domain" description="F-box" evidence="1">
    <location>
        <begin position="1"/>
        <end position="48"/>
    </location>
</feature>
<name>A0ABM0NJ66_PRUMU</name>
<evidence type="ECO:0000259" key="1">
    <source>
        <dbReference type="PROSITE" id="PS50181"/>
    </source>
</evidence>
<dbReference type="Proteomes" id="UP000694861">
    <property type="component" value="Linkage group LG3"/>
</dbReference>
<dbReference type="InterPro" id="IPR001810">
    <property type="entry name" value="F-box_dom"/>
</dbReference>
<dbReference type="Gene3D" id="1.20.1280.50">
    <property type="match status" value="1"/>
</dbReference>
<sequence>MRNWLDLPWDVTVSILSRLRAVEILESAQKVCMPWRNICKDPLMWLTIDMGMGNDGDYVEDICGGIKRLRLVSCDLIFDKGLSEVASKLTLLEELEISLCHLSDTSIKVVGRSCPLLKSFKLNGRWSKYKGVDCLPYEHDEEALARAGTMSGLHHLQLFGNRLTNYGFRKILTYVLSSS</sequence>
<gene>
    <name evidence="3" type="primary">LOC103325218</name>
</gene>
<dbReference type="Pfam" id="PF12937">
    <property type="entry name" value="F-box-like"/>
    <property type="match status" value="1"/>
</dbReference>
<dbReference type="InterPro" id="IPR036047">
    <property type="entry name" value="F-box-like_dom_sf"/>
</dbReference>
<accession>A0ABM0NJ66</accession>
<dbReference type="Gene3D" id="3.80.10.10">
    <property type="entry name" value="Ribonuclease Inhibitor"/>
    <property type="match status" value="1"/>
</dbReference>
<dbReference type="PROSITE" id="PS50181">
    <property type="entry name" value="FBOX"/>
    <property type="match status" value="1"/>
</dbReference>
<keyword evidence="2" id="KW-1185">Reference proteome</keyword>
<reference evidence="2" key="1">
    <citation type="journal article" date="2012" name="Nat. Commun.">
        <title>The genome of Prunus mume.</title>
        <authorList>
            <person name="Zhang Q."/>
            <person name="Chen W."/>
            <person name="Sun L."/>
            <person name="Zhao F."/>
            <person name="Huang B."/>
            <person name="Yang W."/>
            <person name="Tao Y."/>
            <person name="Wang J."/>
            <person name="Yuan Z."/>
            <person name="Fan G."/>
            <person name="Xing Z."/>
            <person name="Han C."/>
            <person name="Pan H."/>
            <person name="Zhong X."/>
            <person name="Shi W."/>
            <person name="Liang X."/>
            <person name="Du D."/>
            <person name="Sun F."/>
            <person name="Xu Z."/>
            <person name="Hao R."/>
            <person name="Lv T."/>
            <person name="Lv Y."/>
            <person name="Zheng Z."/>
            <person name="Sun M."/>
            <person name="Luo L."/>
            <person name="Cai M."/>
            <person name="Gao Y."/>
            <person name="Wang J."/>
            <person name="Yin Y."/>
            <person name="Xu X."/>
            <person name="Cheng T."/>
            <person name="Wang J."/>
        </authorList>
    </citation>
    <scope>NUCLEOTIDE SEQUENCE [LARGE SCALE GENOMIC DNA]</scope>
</reference>
<evidence type="ECO:0000313" key="2">
    <source>
        <dbReference type="Proteomes" id="UP000694861"/>
    </source>
</evidence>
<proteinExistence type="predicted"/>
<evidence type="ECO:0000313" key="3">
    <source>
        <dbReference type="RefSeq" id="XP_008225583.1"/>
    </source>
</evidence>
<dbReference type="GeneID" id="103325218"/>
<dbReference type="SUPFAM" id="SSF81383">
    <property type="entry name" value="F-box domain"/>
    <property type="match status" value="1"/>
</dbReference>
<dbReference type="PANTHER" id="PTHR38926">
    <property type="entry name" value="F-BOX DOMAIN CONTAINING PROTEIN, EXPRESSED"/>
    <property type="match status" value="1"/>
</dbReference>
<dbReference type="InterPro" id="IPR032675">
    <property type="entry name" value="LRR_dom_sf"/>
</dbReference>
<dbReference type="SUPFAM" id="SSF52047">
    <property type="entry name" value="RNI-like"/>
    <property type="match status" value="1"/>
</dbReference>
<dbReference type="PANTHER" id="PTHR38926:SF2">
    <property type="entry name" value="F-BOX_LRR-REPEAT PROTEIN 21-RELATED"/>
    <property type="match status" value="1"/>
</dbReference>
<dbReference type="RefSeq" id="XP_008225583.1">
    <property type="nucleotide sequence ID" value="XM_008227361.1"/>
</dbReference>
<organism evidence="2 3">
    <name type="scientific">Prunus mume</name>
    <name type="common">Japanese apricot</name>
    <name type="synonym">Armeniaca mume</name>
    <dbReference type="NCBI Taxonomy" id="102107"/>
    <lineage>
        <taxon>Eukaryota</taxon>
        <taxon>Viridiplantae</taxon>
        <taxon>Streptophyta</taxon>
        <taxon>Embryophyta</taxon>
        <taxon>Tracheophyta</taxon>
        <taxon>Spermatophyta</taxon>
        <taxon>Magnoliopsida</taxon>
        <taxon>eudicotyledons</taxon>
        <taxon>Gunneridae</taxon>
        <taxon>Pentapetalae</taxon>
        <taxon>rosids</taxon>
        <taxon>fabids</taxon>
        <taxon>Rosales</taxon>
        <taxon>Rosaceae</taxon>
        <taxon>Amygdaloideae</taxon>
        <taxon>Amygdaleae</taxon>
        <taxon>Prunus</taxon>
    </lineage>
</organism>
<reference evidence="3" key="2">
    <citation type="submission" date="2025-08" db="UniProtKB">
        <authorList>
            <consortium name="RefSeq"/>
        </authorList>
    </citation>
    <scope>IDENTIFICATION</scope>
</reference>